<dbReference type="Pfam" id="PF02909">
    <property type="entry name" value="TetR_C_1"/>
    <property type="match status" value="1"/>
</dbReference>
<reference evidence="5 6" key="1">
    <citation type="submission" date="2024-06" db="EMBL/GenBank/DDBJ databases">
        <title>The Natural Products Discovery Center: Release of the First 8490 Sequenced Strains for Exploring Actinobacteria Biosynthetic Diversity.</title>
        <authorList>
            <person name="Kalkreuter E."/>
            <person name="Kautsar S.A."/>
            <person name="Yang D."/>
            <person name="Bader C.D."/>
            <person name="Teijaro C.N."/>
            <person name="Fluegel L."/>
            <person name="Davis C.M."/>
            <person name="Simpson J.R."/>
            <person name="Lauterbach L."/>
            <person name="Steele A.D."/>
            <person name="Gui C."/>
            <person name="Meng S."/>
            <person name="Li G."/>
            <person name="Viehrig K."/>
            <person name="Ye F."/>
            <person name="Su P."/>
            <person name="Kiefer A.F."/>
            <person name="Nichols A."/>
            <person name="Cepeda A.J."/>
            <person name="Yan W."/>
            <person name="Fan B."/>
            <person name="Jiang Y."/>
            <person name="Adhikari A."/>
            <person name="Zheng C.-J."/>
            <person name="Schuster L."/>
            <person name="Cowan T.M."/>
            <person name="Smanski M.J."/>
            <person name="Chevrette M.G."/>
            <person name="De Carvalho L.P.S."/>
            <person name="Shen B."/>
        </authorList>
    </citation>
    <scope>NUCLEOTIDE SEQUENCE [LARGE SCALE GENOMIC DNA]</scope>
    <source>
        <strain evidence="5 6">NPDC052347</strain>
    </source>
</reference>
<organism evidence="5 6">
    <name type="scientific">Streptomyces orinoci</name>
    <name type="common">Streptoverticillium orinoci</name>
    <dbReference type="NCBI Taxonomy" id="67339"/>
    <lineage>
        <taxon>Bacteria</taxon>
        <taxon>Bacillati</taxon>
        <taxon>Actinomycetota</taxon>
        <taxon>Actinomycetes</taxon>
        <taxon>Kitasatosporales</taxon>
        <taxon>Streptomycetaceae</taxon>
        <taxon>Streptomyces</taxon>
    </lineage>
</organism>
<gene>
    <name evidence="5" type="ORF">AB0L16_14455</name>
</gene>
<dbReference type="InterPro" id="IPR050109">
    <property type="entry name" value="HTH-type_TetR-like_transc_reg"/>
</dbReference>
<sequence length="251" mass="27602">MNSSERRPATGGLVWFDEPAPARTTEQLSRERIVSAAIELADEQVTGEITMRALATRLGVRSPMALYRYVGSKDGLVDLMTDQVYGQITVPRGEGWRQALRGLGRTGWDAVQRHLWFARLAFSRPPMGPNALHLYDSALAELEPLGLDAATRMGFIRTVLGHVLSSGLALLEEQTMRARAGFRSDSDLEAAAAPYLERIAAEGKHPHFISWAGDPRRHAPEPQSFEQVLEWLLDGLATLLPPENSGHTPTG</sequence>
<proteinExistence type="predicted"/>
<keyword evidence="6" id="KW-1185">Reference proteome</keyword>
<dbReference type="InterPro" id="IPR036271">
    <property type="entry name" value="Tet_transcr_reg_TetR-rel_C_sf"/>
</dbReference>
<dbReference type="SUPFAM" id="SSF48498">
    <property type="entry name" value="Tetracyclin repressor-like, C-terminal domain"/>
    <property type="match status" value="1"/>
</dbReference>
<dbReference type="Gene3D" id="1.10.10.60">
    <property type="entry name" value="Homeodomain-like"/>
    <property type="match status" value="1"/>
</dbReference>
<keyword evidence="2" id="KW-0238">DNA-binding</keyword>
<dbReference type="PANTHER" id="PTHR30055:SF151">
    <property type="entry name" value="TRANSCRIPTIONAL REGULATORY PROTEIN"/>
    <property type="match status" value="1"/>
</dbReference>
<dbReference type="PANTHER" id="PTHR30055">
    <property type="entry name" value="HTH-TYPE TRANSCRIPTIONAL REGULATOR RUTR"/>
    <property type="match status" value="1"/>
</dbReference>
<comment type="caution">
    <text evidence="5">The sequence shown here is derived from an EMBL/GenBank/DDBJ whole genome shotgun (WGS) entry which is preliminary data.</text>
</comment>
<evidence type="ECO:0000313" key="5">
    <source>
        <dbReference type="EMBL" id="MEV5507664.1"/>
    </source>
</evidence>
<dbReference type="RefSeq" id="WP_109282501.1">
    <property type="nucleotide sequence ID" value="NZ_JBFAUK010000009.1"/>
</dbReference>
<keyword evidence="3" id="KW-0804">Transcription</keyword>
<evidence type="ECO:0000313" key="6">
    <source>
        <dbReference type="Proteomes" id="UP001552594"/>
    </source>
</evidence>
<dbReference type="InterPro" id="IPR004111">
    <property type="entry name" value="Repressor_TetR_C"/>
</dbReference>
<dbReference type="InterPro" id="IPR009057">
    <property type="entry name" value="Homeodomain-like_sf"/>
</dbReference>
<protein>
    <submittedName>
        <fullName evidence="5">TetR/AcrR family transcriptional regulator</fullName>
    </submittedName>
</protein>
<evidence type="ECO:0000259" key="4">
    <source>
        <dbReference type="Pfam" id="PF02909"/>
    </source>
</evidence>
<name>A0ABV3JXT8_STRON</name>
<evidence type="ECO:0000256" key="1">
    <source>
        <dbReference type="ARBA" id="ARBA00023015"/>
    </source>
</evidence>
<keyword evidence="1" id="KW-0805">Transcription regulation</keyword>
<dbReference type="Proteomes" id="UP001552594">
    <property type="component" value="Unassembled WGS sequence"/>
</dbReference>
<evidence type="ECO:0000256" key="2">
    <source>
        <dbReference type="ARBA" id="ARBA00023125"/>
    </source>
</evidence>
<dbReference type="SUPFAM" id="SSF46689">
    <property type="entry name" value="Homeodomain-like"/>
    <property type="match status" value="1"/>
</dbReference>
<dbReference type="EMBL" id="JBFAUK010000009">
    <property type="protein sequence ID" value="MEV5507664.1"/>
    <property type="molecule type" value="Genomic_DNA"/>
</dbReference>
<evidence type="ECO:0000256" key="3">
    <source>
        <dbReference type="ARBA" id="ARBA00023163"/>
    </source>
</evidence>
<dbReference type="Gene3D" id="1.10.357.10">
    <property type="entry name" value="Tetracycline Repressor, domain 2"/>
    <property type="match status" value="1"/>
</dbReference>
<feature type="domain" description="Tetracycline repressor TetR C-terminal" evidence="4">
    <location>
        <begin position="93"/>
        <end position="239"/>
    </location>
</feature>
<accession>A0ABV3JXT8</accession>